<protein>
    <submittedName>
        <fullName evidence="3">LysM peptidoglycan-binding domain-containing protein</fullName>
    </submittedName>
</protein>
<keyword evidence="4" id="KW-1185">Reference proteome</keyword>
<dbReference type="CDD" id="cd00118">
    <property type="entry name" value="LysM"/>
    <property type="match status" value="3"/>
</dbReference>
<reference evidence="3 4" key="1">
    <citation type="submission" date="2023-02" db="EMBL/GenBank/DDBJ databases">
        <title>Genome sequence of Lentisphaera profundi SAORIC-696.</title>
        <authorList>
            <person name="Kim e."/>
            <person name="Cho J.-C."/>
            <person name="Choi A."/>
            <person name="Kang I."/>
        </authorList>
    </citation>
    <scope>NUCLEOTIDE SEQUENCE [LARGE SCALE GENOMIC DNA]</scope>
    <source>
        <strain evidence="3 4">SAORIC-696</strain>
    </source>
</reference>
<feature type="region of interest" description="Disordered" evidence="1">
    <location>
        <begin position="245"/>
        <end position="269"/>
    </location>
</feature>
<feature type="domain" description="LysM" evidence="2">
    <location>
        <begin position="399"/>
        <end position="444"/>
    </location>
</feature>
<name>A0ABY7VW26_9BACT</name>
<feature type="domain" description="LysM" evidence="2">
    <location>
        <begin position="118"/>
        <end position="162"/>
    </location>
</feature>
<dbReference type="SMART" id="SM00257">
    <property type="entry name" value="LysM"/>
    <property type="match status" value="4"/>
</dbReference>
<evidence type="ECO:0000313" key="3">
    <source>
        <dbReference type="EMBL" id="WDE97092.1"/>
    </source>
</evidence>
<dbReference type="Proteomes" id="UP001214250">
    <property type="component" value="Chromosome 1"/>
</dbReference>
<accession>A0ABY7VW26</accession>
<feature type="compositionally biased region" description="Low complexity" evidence="1">
    <location>
        <begin position="245"/>
        <end position="268"/>
    </location>
</feature>
<gene>
    <name evidence="3" type="ORF">PQO03_03865</name>
</gene>
<sequence length="448" mass="47924">MNFKKFFITGGSVLGAVILSGCQSSSYGNNQNPYLLRPHEDLPPVSVNPKEAAPEVDTSLVIEEPADQETTGINIGEAEVDEVIIDEVIIEDVLIEEPLVIEEPIEDSPVAQDPAEERFYSVLRGDSVWKIATKYGISQQALVKENNLDIKKPLLIGQKLKLPAGALVEADSMLIDEARKKQVKKSSKTGSGKTAKGGVYTVVKGDNLWSIPKKFGVKRSEFMSANGFNKDSVIYIGQKVTVPGKSGNLNKSTSSSASPKKAPSTYSSDAVATGDTYAVQKGDNLWTIPKKLKVKRADFMSVNNFDSSTVLQIGQKVKIPGKGNNTVSETAVAANTQNEGLFDAPKTEEPGLKGIAAEPTAFEATSPNTESTPALIASDDPTAQSAPAIAPANLSHNTYTLEVSDGETLESISLIYSTTPAEIIKYNSSVKSNADLKPGMKITLPFKE</sequence>
<dbReference type="RefSeq" id="WP_274151269.1">
    <property type="nucleotide sequence ID" value="NZ_CP117811.1"/>
</dbReference>
<dbReference type="Pfam" id="PF01476">
    <property type="entry name" value="LysM"/>
    <property type="match status" value="4"/>
</dbReference>
<dbReference type="PANTHER" id="PTHR33734:SF22">
    <property type="entry name" value="MEMBRANE-BOUND LYTIC MUREIN TRANSGLYCOSYLASE D"/>
    <property type="match status" value="1"/>
</dbReference>
<organism evidence="3 4">
    <name type="scientific">Lentisphaera profundi</name>
    <dbReference type="NCBI Taxonomy" id="1658616"/>
    <lineage>
        <taxon>Bacteria</taxon>
        <taxon>Pseudomonadati</taxon>
        <taxon>Lentisphaerota</taxon>
        <taxon>Lentisphaeria</taxon>
        <taxon>Lentisphaerales</taxon>
        <taxon>Lentisphaeraceae</taxon>
        <taxon>Lentisphaera</taxon>
    </lineage>
</organism>
<dbReference type="InterPro" id="IPR018392">
    <property type="entry name" value="LysM"/>
</dbReference>
<proteinExistence type="predicted"/>
<dbReference type="PROSITE" id="PS51257">
    <property type="entry name" value="PROKAR_LIPOPROTEIN"/>
    <property type="match status" value="1"/>
</dbReference>
<feature type="domain" description="LysM" evidence="2">
    <location>
        <begin position="198"/>
        <end position="242"/>
    </location>
</feature>
<dbReference type="Gene3D" id="3.10.350.10">
    <property type="entry name" value="LysM domain"/>
    <property type="match status" value="4"/>
</dbReference>
<evidence type="ECO:0000313" key="4">
    <source>
        <dbReference type="Proteomes" id="UP001214250"/>
    </source>
</evidence>
<dbReference type="EMBL" id="CP117811">
    <property type="protein sequence ID" value="WDE97092.1"/>
    <property type="molecule type" value="Genomic_DNA"/>
</dbReference>
<feature type="domain" description="LysM" evidence="2">
    <location>
        <begin position="275"/>
        <end position="319"/>
    </location>
</feature>
<dbReference type="PANTHER" id="PTHR33734">
    <property type="entry name" value="LYSM DOMAIN-CONTAINING GPI-ANCHORED PROTEIN 2"/>
    <property type="match status" value="1"/>
</dbReference>
<evidence type="ECO:0000256" key="1">
    <source>
        <dbReference type="SAM" id="MobiDB-lite"/>
    </source>
</evidence>
<dbReference type="PROSITE" id="PS51782">
    <property type="entry name" value="LYSM"/>
    <property type="match status" value="4"/>
</dbReference>
<dbReference type="InterPro" id="IPR036779">
    <property type="entry name" value="LysM_dom_sf"/>
</dbReference>
<evidence type="ECO:0000259" key="2">
    <source>
        <dbReference type="PROSITE" id="PS51782"/>
    </source>
</evidence>
<dbReference type="SUPFAM" id="SSF54106">
    <property type="entry name" value="LysM domain"/>
    <property type="match status" value="4"/>
</dbReference>